<dbReference type="Proteomes" id="UP000614469">
    <property type="component" value="Unassembled WGS sequence"/>
</dbReference>
<evidence type="ECO:0000256" key="1">
    <source>
        <dbReference type="SAM" id="Phobius"/>
    </source>
</evidence>
<feature type="transmembrane region" description="Helical" evidence="1">
    <location>
        <begin position="38"/>
        <end position="63"/>
    </location>
</feature>
<dbReference type="EMBL" id="JACNJN010000130">
    <property type="protein sequence ID" value="MBC8335911.1"/>
    <property type="molecule type" value="Genomic_DNA"/>
</dbReference>
<feature type="transmembrane region" description="Helical" evidence="1">
    <location>
        <begin position="125"/>
        <end position="145"/>
    </location>
</feature>
<dbReference type="InterPro" id="IPR025508">
    <property type="entry name" value="DUF4395"/>
</dbReference>
<evidence type="ECO:0000259" key="2">
    <source>
        <dbReference type="Pfam" id="PF14340"/>
    </source>
</evidence>
<dbReference type="AlphaFoldDB" id="A0A8J6NN36"/>
<protein>
    <submittedName>
        <fullName evidence="3">DUF4395 family protein</fullName>
    </submittedName>
</protein>
<comment type="caution">
    <text evidence="3">The sequence shown here is derived from an EMBL/GenBank/DDBJ whole genome shotgun (WGS) entry which is preliminary data.</text>
</comment>
<sequence>MTKLSAFTKNNLNKQGFENLDDEAKSCYALPLRFSPGVATILVVIGLALQSPIWLGSVALIALSGALFPRGMLIDLIYNYGVRHLFHVPPLPPTPKPRQFSYLLSTAWLASSALSFYYGQPVLGFILGGVVVIAATTLITSLWCLGSWWYRLFFKSAAVEHREL</sequence>
<keyword evidence="1" id="KW-1133">Transmembrane helix</keyword>
<gene>
    <name evidence="3" type="ORF">H8E29_11640</name>
</gene>
<evidence type="ECO:0000313" key="3">
    <source>
        <dbReference type="EMBL" id="MBC8335911.1"/>
    </source>
</evidence>
<organism evidence="3 4">
    <name type="scientific">Candidatus Desulfolinea nitratireducens</name>
    <dbReference type="NCBI Taxonomy" id="2841698"/>
    <lineage>
        <taxon>Bacteria</taxon>
        <taxon>Bacillati</taxon>
        <taxon>Chloroflexota</taxon>
        <taxon>Anaerolineae</taxon>
        <taxon>Anaerolineales</taxon>
        <taxon>Anaerolineales incertae sedis</taxon>
        <taxon>Candidatus Desulfolinea</taxon>
    </lineage>
</organism>
<dbReference type="Pfam" id="PF14340">
    <property type="entry name" value="DUF4395"/>
    <property type="match status" value="1"/>
</dbReference>
<reference evidence="3 4" key="1">
    <citation type="submission" date="2020-08" db="EMBL/GenBank/DDBJ databases">
        <title>Bridging the membrane lipid divide: bacteria of the FCB group superphylum have the potential to synthesize archaeal ether lipids.</title>
        <authorList>
            <person name="Villanueva L."/>
            <person name="Von Meijenfeldt F.A.B."/>
            <person name="Westbye A.B."/>
            <person name="Yadav S."/>
            <person name="Hopmans E.C."/>
            <person name="Dutilh B.E."/>
            <person name="Sinninghe Damste J.S."/>
        </authorList>
    </citation>
    <scope>NUCLEOTIDE SEQUENCE [LARGE SCALE GENOMIC DNA]</scope>
    <source>
        <strain evidence="3">NIOZ-UU36</strain>
    </source>
</reference>
<accession>A0A8J6NN36</accession>
<keyword evidence="1" id="KW-0812">Transmembrane</keyword>
<feature type="domain" description="DUF4395" evidence="2">
    <location>
        <begin position="32"/>
        <end position="153"/>
    </location>
</feature>
<name>A0A8J6NN36_9CHLR</name>
<proteinExistence type="predicted"/>
<evidence type="ECO:0000313" key="4">
    <source>
        <dbReference type="Proteomes" id="UP000614469"/>
    </source>
</evidence>
<keyword evidence="1" id="KW-0472">Membrane</keyword>